<dbReference type="PANTHER" id="PTHR11106:SF27">
    <property type="entry name" value="MACRO DOMAIN-CONTAINING PROTEIN"/>
    <property type="match status" value="1"/>
</dbReference>
<dbReference type="SMART" id="SM00506">
    <property type="entry name" value="A1pp"/>
    <property type="match status" value="1"/>
</dbReference>
<dbReference type="InterPro" id="IPR002589">
    <property type="entry name" value="Macro_dom"/>
</dbReference>
<dbReference type="PANTHER" id="PTHR11106">
    <property type="entry name" value="GANGLIOSIDE INDUCED DIFFERENTIATION ASSOCIATED PROTEIN 2-RELATED"/>
    <property type="match status" value="1"/>
</dbReference>
<sequence>MASTRGLSEIPTLVSLYRDPDSALSEAHLSSRSDPDYPASDSINKRIGLFRGDITKLRLDAIVNAANRSLLGGGGVDGAIHRAAGNDLVKECKTLGPINTGEAVITKGYNLPSKHVIHTVGPVYAADSNPNESLANCYRESLKLAVKNGVTTIGFSAISTGVYGFPNVPAAKIACRTVREFLESEEGSKLTRVVFVTFVAPDVNAYNETIPRMFPPTKDGSA</sequence>
<evidence type="ECO:0000259" key="1">
    <source>
        <dbReference type="PROSITE" id="PS51154"/>
    </source>
</evidence>
<dbReference type="GO" id="GO:0003968">
    <property type="term" value="F:RNA-directed RNA polymerase activity"/>
    <property type="evidence" value="ECO:0007669"/>
    <property type="project" value="UniProtKB-KW"/>
</dbReference>
<dbReference type="CDD" id="cd02908">
    <property type="entry name" value="Macro_OAADPr_deacetylase"/>
    <property type="match status" value="1"/>
</dbReference>
<dbReference type="AlphaFoldDB" id="A0A8H4JUQ0"/>
<keyword evidence="2" id="KW-0696">RNA-directed RNA polymerase</keyword>
<feature type="domain" description="Macro" evidence="1">
    <location>
        <begin position="34"/>
        <end position="214"/>
    </location>
</feature>
<dbReference type="Gene3D" id="3.40.220.10">
    <property type="entry name" value="Leucine Aminopeptidase, subunit E, domain 1"/>
    <property type="match status" value="1"/>
</dbReference>
<dbReference type="PROSITE" id="PS51154">
    <property type="entry name" value="MACRO"/>
    <property type="match status" value="1"/>
</dbReference>
<dbReference type="OrthoDB" id="6077599at2759"/>
<dbReference type="EMBL" id="JAADJF010000116">
    <property type="protein sequence ID" value="KAF4438336.1"/>
    <property type="molecule type" value="Genomic_DNA"/>
</dbReference>
<keyword evidence="3" id="KW-1185">Reference proteome</keyword>
<keyword evidence="2" id="KW-0548">Nucleotidyltransferase</keyword>
<dbReference type="SUPFAM" id="SSF52949">
    <property type="entry name" value="Macro domain-like"/>
    <property type="match status" value="1"/>
</dbReference>
<gene>
    <name evidence="2" type="ORF">FACUT_5009</name>
</gene>
<proteinExistence type="predicted"/>
<keyword evidence="2" id="KW-0808">Transferase</keyword>
<dbReference type="Pfam" id="PF01661">
    <property type="entry name" value="Macro"/>
    <property type="match status" value="1"/>
</dbReference>
<evidence type="ECO:0000313" key="3">
    <source>
        <dbReference type="Proteomes" id="UP000536711"/>
    </source>
</evidence>
<dbReference type="Proteomes" id="UP000536711">
    <property type="component" value="Unassembled WGS sequence"/>
</dbReference>
<protein>
    <submittedName>
        <fullName evidence="2">RNA-directed RNA polymerase</fullName>
    </submittedName>
</protein>
<dbReference type="InterPro" id="IPR043472">
    <property type="entry name" value="Macro_dom-like"/>
</dbReference>
<dbReference type="NCBIfam" id="NF001664">
    <property type="entry name" value="PRK00431.1-6"/>
    <property type="match status" value="1"/>
</dbReference>
<organism evidence="2 3">
    <name type="scientific">Fusarium acutatum</name>
    <dbReference type="NCBI Taxonomy" id="78861"/>
    <lineage>
        <taxon>Eukaryota</taxon>
        <taxon>Fungi</taxon>
        <taxon>Dikarya</taxon>
        <taxon>Ascomycota</taxon>
        <taxon>Pezizomycotina</taxon>
        <taxon>Sordariomycetes</taxon>
        <taxon>Hypocreomycetidae</taxon>
        <taxon>Hypocreales</taxon>
        <taxon>Nectriaceae</taxon>
        <taxon>Fusarium</taxon>
        <taxon>Fusarium fujikuroi species complex</taxon>
    </lineage>
</organism>
<comment type="caution">
    <text evidence="2">The sequence shown here is derived from an EMBL/GenBank/DDBJ whole genome shotgun (WGS) entry which is preliminary data.</text>
</comment>
<evidence type="ECO:0000313" key="2">
    <source>
        <dbReference type="EMBL" id="KAF4438336.1"/>
    </source>
</evidence>
<reference evidence="2 3" key="1">
    <citation type="submission" date="2020-01" db="EMBL/GenBank/DDBJ databases">
        <title>Identification and distribution of gene clusters putatively required for synthesis of sphingolipid metabolism inhibitors in phylogenetically diverse species of the filamentous fungus Fusarium.</title>
        <authorList>
            <person name="Kim H.-S."/>
            <person name="Busman M."/>
            <person name="Brown D.W."/>
            <person name="Divon H."/>
            <person name="Uhlig S."/>
            <person name="Proctor R.H."/>
        </authorList>
    </citation>
    <scope>NUCLEOTIDE SEQUENCE [LARGE SCALE GENOMIC DNA]</scope>
    <source>
        <strain evidence="2 3">NRRL 13308</strain>
    </source>
</reference>
<accession>A0A8H4JUQ0</accession>
<name>A0A8H4JUQ0_9HYPO</name>